<keyword evidence="10" id="KW-1185">Reference proteome</keyword>
<feature type="binding site" evidence="8">
    <location>
        <position position="61"/>
    </location>
    <ligand>
        <name>(R)-pantoate</name>
        <dbReference type="ChEBI" id="CHEBI:15980"/>
    </ligand>
</feature>
<organism evidence="9 10">
    <name type="scientific">Spiribacter salilacus</name>
    <dbReference type="NCBI Taxonomy" id="2664894"/>
    <lineage>
        <taxon>Bacteria</taxon>
        <taxon>Pseudomonadati</taxon>
        <taxon>Pseudomonadota</taxon>
        <taxon>Gammaproteobacteria</taxon>
        <taxon>Chromatiales</taxon>
        <taxon>Ectothiorhodospiraceae</taxon>
        <taxon>Spiribacter</taxon>
    </lineage>
</organism>
<dbReference type="GO" id="GO:0005524">
    <property type="term" value="F:ATP binding"/>
    <property type="evidence" value="ECO:0007669"/>
    <property type="project" value="UniProtKB-KW"/>
</dbReference>
<evidence type="ECO:0000313" key="9">
    <source>
        <dbReference type="EMBL" id="MRH77788.1"/>
    </source>
</evidence>
<dbReference type="PANTHER" id="PTHR21299:SF1">
    <property type="entry name" value="PANTOATE--BETA-ALANINE LIGASE"/>
    <property type="match status" value="1"/>
</dbReference>
<dbReference type="InterPro" id="IPR003721">
    <property type="entry name" value="Pantoate_ligase"/>
</dbReference>
<comment type="function">
    <text evidence="8">Catalyzes the condensation of pantoate with beta-alanine in an ATP-dependent reaction via a pantoyl-adenylate intermediate.</text>
</comment>
<evidence type="ECO:0000256" key="3">
    <source>
        <dbReference type="ARBA" id="ARBA00022598"/>
    </source>
</evidence>
<dbReference type="GO" id="GO:0015940">
    <property type="term" value="P:pantothenate biosynthetic process"/>
    <property type="evidence" value="ECO:0007669"/>
    <property type="project" value="UniProtKB-UniRule"/>
</dbReference>
<keyword evidence="8" id="KW-0963">Cytoplasm</keyword>
<keyword evidence="4 8" id="KW-0566">Pantothenate biosynthesis</keyword>
<feature type="binding site" evidence="8">
    <location>
        <position position="178"/>
    </location>
    <ligand>
        <name>ATP</name>
        <dbReference type="ChEBI" id="CHEBI:30616"/>
    </ligand>
</feature>
<comment type="subcellular location">
    <subcellularLocation>
        <location evidence="8">Cytoplasm</location>
    </subcellularLocation>
</comment>
<comment type="miscellaneous">
    <text evidence="8">The reaction proceeds by a bi uni uni bi ping pong mechanism.</text>
</comment>
<evidence type="ECO:0000313" key="10">
    <source>
        <dbReference type="Proteomes" id="UP000433788"/>
    </source>
</evidence>
<dbReference type="GO" id="GO:0005829">
    <property type="term" value="C:cytosol"/>
    <property type="evidence" value="ECO:0007669"/>
    <property type="project" value="TreeGrafter"/>
</dbReference>
<dbReference type="NCBIfam" id="TIGR00018">
    <property type="entry name" value="panC"/>
    <property type="match status" value="1"/>
</dbReference>
<dbReference type="EMBL" id="WJPP01000002">
    <property type="protein sequence ID" value="MRH77788.1"/>
    <property type="molecule type" value="Genomic_DNA"/>
</dbReference>
<evidence type="ECO:0000256" key="4">
    <source>
        <dbReference type="ARBA" id="ARBA00022655"/>
    </source>
</evidence>
<proteinExistence type="inferred from homology"/>
<dbReference type="InterPro" id="IPR042176">
    <property type="entry name" value="Pantoate_ligase_C"/>
</dbReference>
<dbReference type="HAMAP" id="MF_00158">
    <property type="entry name" value="PanC"/>
    <property type="match status" value="1"/>
</dbReference>
<evidence type="ECO:0000256" key="5">
    <source>
        <dbReference type="ARBA" id="ARBA00022741"/>
    </source>
</evidence>
<accession>A0A6N7QRL5</accession>
<comment type="catalytic activity">
    <reaction evidence="7 8">
        <text>(R)-pantoate + beta-alanine + ATP = (R)-pantothenate + AMP + diphosphate + H(+)</text>
        <dbReference type="Rhea" id="RHEA:10912"/>
        <dbReference type="ChEBI" id="CHEBI:15378"/>
        <dbReference type="ChEBI" id="CHEBI:15980"/>
        <dbReference type="ChEBI" id="CHEBI:29032"/>
        <dbReference type="ChEBI" id="CHEBI:30616"/>
        <dbReference type="ChEBI" id="CHEBI:33019"/>
        <dbReference type="ChEBI" id="CHEBI:57966"/>
        <dbReference type="ChEBI" id="CHEBI:456215"/>
        <dbReference type="EC" id="6.3.2.1"/>
    </reaction>
</comment>
<feature type="binding site" evidence="8">
    <location>
        <position position="155"/>
    </location>
    <ligand>
        <name>(R)-pantoate</name>
        <dbReference type="ChEBI" id="CHEBI:15980"/>
    </ligand>
</feature>
<dbReference type="UniPathway" id="UPA00028">
    <property type="reaction ID" value="UER00005"/>
</dbReference>
<dbReference type="CDD" id="cd00560">
    <property type="entry name" value="PanC"/>
    <property type="match status" value="1"/>
</dbReference>
<protein>
    <recommendedName>
        <fullName evidence="8">Pantothenate synthetase</fullName>
        <shortName evidence="8">PS</shortName>
        <ecNumber evidence="8">6.3.2.1</ecNumber>
    </recommendedName>
    <alternativeName>
        <fullName evidence="8">Pantoate--beta-alanine ligase</fullName>
    </alternativeName>
    <alternativeName>
        <fullName evidence="8">Pantoate-activating enzyme</fullName>
    </alternativeName>
</protein>
<evidence type="ECO:0000256" key="6">
    <source>
        <dbReference type="ARBA" id="ARBA00022840"/>
    </source>
</evidence>
<comment type="similarity">
    <text evidence="2 8">Belongs to the pantothenate synthetase family.</text>
</comment>
<evidence type="ECO:0000256" key="7">
    <source>
        <dbReference type="ARBA" id="ARBA00048258"/>
    </source>
</evidence>
<feature type="binding site" evidence="8">
    <location>
        <position position="61"/>
    </location>
    <ligand>
        <name>beta-alanine</name>
        <dbReference type="ChEBI" id="CHEBI:57966"/>
    </ligand>
</feature>
<dbReference type="GO" id="GO:0004592">
    <property type="term" value="F:pantoate-beta-alanine ligase activity"/>
    <property type="evidence" value="ECO:0007669"/>
    <property type="project" value="UniProtKB-UniRule"/>
</dbReference>
<dbReference type="FunFam" id="3.40.50.620:FF:000013">
    <property type="entry name" value="Pantothenate synthetase"/>
    <property type="match status" value="1"/>
</dbReference>
<dbReference type="Pfam" id="PF02569">
    <property type="entry name" value="Pantoate_ligase"/>
    <property type="match status" value="1"/>
</dbReference>
<dbReference type="Gene3D" id="3.30.1300.10">
    <property type="entry name" value="Pantoate-beta-alanine ligase, C-terminal domain"/>
    <property type="match status" value="1"/>
</dbReference>
<dbReference type="SUPFAM" id="SSF52374">
    <property type="entry name" value="Nucleotidylyl transferase"/>
    <property type="match status" value="1"/>
</dbReference>
<feature type="binding site" evidence="8">
    <location>
        <begin position="30"/>
        <end position="37"/>
    </location>
    <ligand>
        <name>ATP</name>
        <dbReference type="ChEBI" id="CHEBI:30616"/>
    </ligand>
</feature>
<dbReference type="PANTHER" id="PTHR21299">
    <property type="entry name" value="CYTIDYLATE KINASE/PANTOATE-BETA-ALANINE LIGASE"/>
    <property type="match status" value="1"/>
</dbReference>
<evidence type="ECO:0000256" key="8">
    <source>
        <dbReference type="HAMAP-Rule" id="MF_00158"/>
    </source>
</evidence>
<comment type="caution">
    <text evidence="9">The sequence shown here is derived from an EMBL/GenBank/DDBJ whole genome shotgun (WGS) entry which is preliminary data.</text>
</comment>
<sequence length="290" mass="31485">MEEITQTDALRKQVLAWRKAGLRVGFVPTMGNLHGGHLTLVDEARRQADRIVVSIFVNPTQFSVGEDFVDYPRTYEADCALLESKSVDVVFAPSVETLYPSGPSLQTRVDVPRLNNILCGVSRPGHFTGVATVVAKLFNVVQPDLAVFGLKDYQQLMVIRQMVTDLAWPIEIVGAPVAREPSGLAMSSRNAYLSAEQTEQAAVIYQTLTMLADRMTQGEANLNALVQAGLSQLIAGGLKPDYLEIRRAADLEKAQPGDQSLVILVAAHLGRARLIDNLPVMLPAPGVVEA</sequence>
<gene>
    <name evidence="8" type="primary">panC</name>
    <name evidence="9" type="ORF">GH984_03635</name>
</gene>
<dbReference type="InterPro" id="IPR004821">
    <property type="entry name" value="Cyt_trans-like"/>
</dbReference>
<dbReference type="InterPro" id="IPR014729">
    <property type="entry name" value="Rossmann-like_a/b/a_fold"/>
</dbReference>
<keyword evidence="3 8" id="KW-0436">Ligase</keyword>
<name>A0A6N7QRL5_9GAMM</name>
<keyword evidence="5 8" id="KW-0547">Nucleotide-binding</keyword>
<comment type="subunit">
    <text evidence="8">Homodimer.</text>
</comment>
<evidence type="ECO:0000256" key="1">
    <source>
        <dbReference type="ARBA" id="ARBA00004990"/>
    </source>
</evidence>
<dbReference type="EC" id="6.3.2.1" evidence="8"/>
<dbReference type="Gene3D" id="3.40.50.620">
    <property type="entry name" value="HUPs"/>
    <property type="match status" value="1"/>
</dbReference>
<feature type="binding site" evidence="8">
    <location>
        <begin position="149"/>
        <end position="152"/>
    </location>
    <ligand>
        <name>ATP</name>
        <dbReference type="ChEBI" id="CHEBI:30616"/>
    </ligand>
</feature>
<feature type="active site" description="Proton donor" evidence="8">
    <location>
        <position position="37"/>
    </location>
</feature>
<feature type="binding site" evidence="8">
    <location>
        <begin position="186"/>
        <end position="189"/>
    </location>
    <ligand>
        <name>ATP</name>
        <dbReference type="ChEBI" id="CHEBI:30616"/>
    </ligand>
</feature>
<comment type="pathway">
    <text evidence="1 8">Cofactor biosynthesis; (R)-pantothenate biosynthesis; (R)-pantothenate from (R)-pantoate and beta-alanine: step 1/1.</text>
</comment>
<dbReference type="AlphaFoldDB" id="A0A6N7QRL5"/>
<dbReference type="RefSeq" id="WP_153718857.1">
    <property type="nucleotide sequence ID" value="NZ_WJPP01000002.1"/>
</dbReference>
<keyword evidence="6 8" id="KW-0067">ATP-binding</keyword>
<dbReference type="NCBIfam" id="TIGR00125">
    <property type="entry name" value="cyt_tran_rel"/>
    <property type="match status" value="1"/>
</dbReference>
<reference evidence="9 10" key="1">
    <citation type="submission" date="2019-11" db="EMBL/GenBank/DDBJ databases">
        <authorList>
            <person name="Zhang X.Y."/>
        </authorList>
    </citation>
    <scope>NUCLEOTIDE SEQUENCE [LARGE SCALE GENOMIC DNA]</scope>
    <source>
        <strain evidence="9 10">C176</strain>
    </source>
</reference>
<dbReference type="Proteomes" id="UP000433788">
    <property type="component" value="Unassembled WGS sequence"/>
</dbReference>
<evidence type="ECO:0000256" key="2">
    <source>
        <dbReference type="ARBA" id="ARBA00009256"/>
    </source>
</evidence>